<dbReference type="Proteomes" id="UP001165124">
    <property type="component" value="Unassembled WGS sequence"/>
</dbReference>
<sequence length="247" mass="27473">MCQGTQCGGAAAETMAAERLVDSMRAWPERRSVRISIAALVRIKDDDRHVLVHSLSRPGSYGPPGGVYKYFTPAIGILEDLGFRPDRADSLVGDMRADLRGFLPVSSLRGFLRWFATGAYREDFVECLRRELAEELAEVDLGRLAPVTSELVFTHVRTVVEGPQPVPGRSFLQLRRYEVYDLVATGEIADRFRWQLIEAGQDDAVTGVICATTEQIRHGRIGPALIGGHSAYLIDTRRIHPDLPMVR</sequence>
<proteinExistence type="predicted"/>
<dbReference type="AlphaFoldDB" id="A0A9W6PTH3"/>
<comment type="caution">
    <text evidence="2">The sequence shown here is derived from an EMBL/GenBank/DDBJ whole genome shotgun (WGS) entry which is preliminary data.</text>
</comment>
<evidence type="ECO:0000313" key="3">
    <source>
        <dbReference type="Proteomes" id="UP001165124"/>
    </source>
</evidence>
<dbReference type="EMBL" id="BSRZ01000002">
    <property type="protein sequence ID" value="GLW62921.1"/>
    <property type="molecule type" value="Genomic_DNA"/>
</dbReference>
<name>A0A9W6PTH3_9ACTN</name>
<dbReference type="Pfam" id="PF18167">
    <property type="entry name" value="Sa_NUDIX"/>
    <property type="match status" value="1"/>
</dbReference>
<dbReference type="InterPro" id="IPR040829">
    <property type="entry name" value="Cap16_NUDIX"/>
</dbReference>
<keyword evidence="3" id="KW-1185">Reference proteome</keyword>
<evidence type="ECO:0000259" key="1">
    <source>
        <dbReference type="Pfam" id="PF18167"/>
    </source>
</evidence>
<gene>
    <name evidence="2" type="ORF">Arub01_11650</name>
</gene>
<evidence type="ECO:0000313" key="2">
    <source>
        <dbReference type="EMBL" id="GLW62921.1"/>
    </source>
</evidence>
<feature type="domain" description="CD-NTase-associated protein 16 NUDIX" evidence="1">
    <location>
        <begin position="32"/>
        <end position="218"/>
    </location>
</feature>
<reference evidence="2" key="1">
    <citation type="submission" date="2023-02" db="EMBL/GenBank/DDBJ databases">
        <title>Actinomadura rubrobrunea NBRC 14622.</title>
        <authorList>
            <person name="Ichikawa N."/>
            <person name="Sato H."/>
            <person name="Tonouchi N."/>
        </authorList>
    </citation>
    <scope>NUCLEOTIDE SEQUENCE</scope>
    <source>
        <strain evidence="2">NBRC 14622</strain>
    </source>
</reference>
<protein>
    <recommendedName>
        <fullName evidence="1">CD-NTase-associated protein 16 NUDIX domain-containing protein</fullName>
    </recommendedName>
</protein>
<accession>A0A9W6PTH3</accession>
<organism evidence="2 3">
    <name type="scientific">Actinomadura rubrobrunea</name>
    <dbReference type="NCBI Taxonomy" id="115335"/>
    <lineage>
        <taxon>Bacteria</taxon>
        <taxon>Bacillati</taxon>
        <taxon>Actinomycetota</taxon>
        <taxon>Actinomycetes</taxon>
        <taxon>Streptosporangiales</taxon>
        <taxon>Thermomonosporaceae</taxon>
        <taxon>Actinomadura</taxon>
    </lineage>
</organism>